<dbReference type="SUPFAM" id="SSF52047">
    <property type="entry name" value="RNI-like"/>
    <property type="match status" value="1"/>
</dbReference>
<dbReference type="InterPro" id="IPR050232">
    <property type="entry name" value="FBL13/AtMIF1-like"/>
</dbReference>
<feature type="domain" description="F-box/LRR-repeat protein 15/At3g58940/PEG3-like LRR" evidence="1">
    <location>
        <begin position="64"/>
        <end position="134"/>
    </location>
</feature>
<dbReference type="Pfam" id="PF24758">
    <property type="entry name" value="LRR_At5g56370"/>
    <property type="match status" value="1"/>
</dbReference>
<dbReference type="PANTHER" id="PTHR31900:SF30">
    <property type="entry name" value="SUPERFAMILY PROTEIN, PUTATIVE-RELATED"/>
    <property type="match status" value="1"/>
</dbReference>
<name>N1QQ38_AEGTA</name>
<dbReference type="PANTHER" id="PTHR31900">
    <property type="entry name" value="F-BOX/RNI SUPERFAMILY PROTEIN-RELATED"/>
    <property type="match status" value="1"/>
</dbReference>
<dbReference type="AlphaFoldDB" id="N1QQ38"/>
<sequence>MRTRWLYHVLKRSSKELHLKHTDLAEYHVKEPYNGEGDGDSDSPHANVPADDRCPASRSYQPYRPDEYALPRRLFSCVAVRTLRLGACTLEPPERIELPFLETLFLSTIRSTGGNIQRLISGCPCLIDLTLERCGYTDKHYKDPLPDKDFTIVVLDKHLRRFSLRCCHNLVQASIDASELRTFEYRGDVPSESLLTLHGAHKISSCTISFCGMKVYKGALPLLRSFLE</sequence>
<reference evidence="2" key="1">
    <citation type="submission" date="2015-06" db="UniProtKB">
        <authorList>
            <consortium name="EnsemblPlants"/>
        </authorList>
    </citation>
    <scope>IDENTIFICATION</scope>
</reference>
<evidence type="ECO:0000259" key="1">
    <source>
        <dbReference type="Pfam" id="PF24758"/>
    </source>
</evidence>
<proteinExistence type="predicted"/>
<dbReference type="InterPro" id="IPR055411">
    <property type="entry name" value="LRR_FXL15/At3g58940/PEG3-like"/>
</dbReference>
<protein>
    <recommendedName>
        <fullName evidence="1">F-box/LRR-repeat protein 15/At3g58940/PEG3-like LRR domain-containing protein</fullName>
    </recommendedName>
</protein>
<accession>N1QQ38</accession>
<dbReference type="EnsemblPlants" id="EMT00966">
    <property type="protein sequence ID" value="EMT00966"/>
    <property type="gene ID" value="F775_04490"/>
</dbReference>
<evidence type="ECO:0000313" key="2">
    <source>
        <dbReference type="EnsemblPlants" id="EMT00966"/>
    </source>
</evidence>
<organism evidence="2">
    <name type="scientific">Aegilops tauschii</name>
    <name type="common">Tausch's goatgrass</name>
    <name type="synonym">Aegilops squarrosa</name>
    <dbReference type="NCBI Taxonomy" id="37682"/>
    <lineage>
        <taxon>Eukaryota</taxon>
        <taxon>Viridiplantae</taxon>
        <taxon>Streptophyta</taxon>
        <taxon>Embryophyta</taxon>
        <taxon>Tracheophyta</taxon>
        <taxon>Spermatophyta</taxon>
        <taxon>Magnoliopsida</taxon>
        <taxon>Liliopsida</taxon>
        <taxon>Poales</taxon>
        <taxon>Poaceae</taxon>
        <taxon>BOP clade</taxon>
        <taxon>Pooideae</taxon>
        <taxon>Triticodae</taxon>
        <taxon>Triticeae</taxon>
        <taxon>Triticinae</taxon>
        <taxon>Aegilops</taxon>
    </lineage>
</organism>